<dbReference type="SMART" id="SM00382">
    <property type="entry name" value="AAA"/>
    <property type="match status" value="1"/>
</dbReference>
<keyword evidence="7" id="KW-1185">Reference proteome</keyword>
<dbReference type="CDD" id="cd03230">
    <property type="entry name" value="ABC_DR_subfamily_A"/>
    <property type="match status" value="1"/>
</dbReference>
<dbReference type="InterPro" id="IPR003593">
    <property type="entry name" value="AAA+_ATPase"/>
</dbReference>
<evidence type="ECO:0000259" key="5">
    <source>
        <dbReference type="PROSITE" id="PS50893"/>
    </source>
</evidence>
<protein>
    <submittedName>
        <fullName evidence="6">ABC transporter ATP-binding protein</fullName>
    </submittedName>
</protein>
<dbReference type="GO" id="GO:0016887">
    <property type="term" value="F:ATP hydrolysis activity"/>
    <property type="evidence" value="ECO:0007669"/>
    <property type="project" value="InterPro"/>
</dbReference>
<sequence>MTDMAIQITGLVKQYGEKTALEQLTLSVPRGEIFGLLGHNGAGKTTAVNILTTLLPPSSGTASVAGRDIQTQPAEVRRVIGYLPENVQFYDNLTLHENLMFFAQLSGVQHPAARIRVVLDIVDFPGHERERMGTFSKGMRQRAGIAQAILHEPEVLFLDEPTSGLDPQGVATLRNIIIRLNRELGVTVFMNTHLLGEVTRTCTSIGILSAGELIYQDSIAATMNSFPGQDSLEEIYLSIAAGTPS</sequence>
<evidence type="ECO:0000256" key="3">
    <source>
        <dbReference type="ARBA" id="ARBA00022741"/>
    </source>
</evidence>
<dbReference type="Pfam" id="PF00005">
    <property type="entry name" value="ABC_tran"/>
    <property type="match status" value="1"/>
</dbReference>
<dbReference type="Proteomes" id="UP000272560">
    <property type="component" value="Unassembled WGS sequence"/>
</dbReference>
<reference evidence="6 7" key="1">
    <citation type="submission" date="2018-09" db="EMBL/GenBank/DDBJ databases">
        <title>Novel species of Arthrobacter.</title>
        <authorList>
            <person name="Liu Q."/>
            <person name="Xin Y.-H."/>
        </authorList>
    </citation>
    <scope>NUCLEOTIDE SEQUENCE [LARGE SCALE GENOMIC DNA]</scope>
    <source>
        <strain evidence="6 7">Hz2</strain>
    </source>
</reference>
<dbReference type="Gene3D" id="3.40.50.300">
    <property type="entry name" value="P-loop containing nucleotide triphosphate hydrolases"/>
    <property type="match status" value="1"/>
</dbReference>
<dbReference type="RefSeq" id="WP_120147029.1">
    <property type="nucleotide sequence ID" value="NZ_QZVT01000001.1"/>
</dbReference>
<gene>
    <name evidence="6" type="ORF">D6T63_00185</name>
</gene>
<dbReference type="PROSITE" id="PS50893">
    <property type="entry name" value="ABC_TRANSPORTER_2"/>
    <property type="match status" value="1"/>
</dbReference>
<accession>A0A3A5M6Z5</accession>
<organism evidence="6 7">
    <name type="scientific">Arthrobacter cheniae</name>
    <dbReference type="NCBI Taxonomy" id="1258888"/>
    <lineage>
        <taxon>Bacteria</taxon>
        <taxon>Bacillati</taxon>
        <taxon>Actinomycetota</taxon>
        <taxon>Actinomycetes</taxon>
        <taxon>Micrococcales</taxon>
        <taxon>Micrococcaceae</taxon>
        <taxon>Arthrobacter</taxon>
    </lineage>
</organism>
<evidence type="ECO:0000313" key="7">
    <source>
        <dbReference type="Proteomes" id="UP000272560"/>
    </source>
</evidence>
<evidence type="ECO:0000256" key="4">
    <source>
        <dbReference type="ARBA" id="ARBA00022840"/>
    </source>
</evidence>
<dbReference type="GO" id="GO:0005524">
    <property type="term" value="F:ATP binding"/>
    <property type="evidence" value="ECO:0007669"/>
    <property type="project" value="UniProtKB-KW"/>
</dbReference>
<dbReference type="PROSITE" id="PS00211">
    <property type="entry name" value="ABC_TRANSPORTER_1"/>
    <property type="match status" value="1"/>
</dbReference>
<keyword evidence="2" id="KW-0813">Transport</keyword>
<dbReference type="InterPro" id="IPR027417">
    <property type="entry name" value="P-loop_NTPase"/>
</dbReference>
<evidence type="ECO:0000256" key="2">
    <source>
        <dbReference type="ARBA" id="ARBA00022448"/>
    </source>
</evidence>
<dbReference type="InterPro" id="IPR017871">
    <property type="entry name" value="ABC_transporter-like_CS"/>
</dbReference>
<dbReference type="PANTHER" id="PTHR43335:SF4">
    <property type="entry name" value="ABC TRANSPORTER, ATP-BINDING PROTEIN"/>
    <property type="match status" value="1"/>
</dbReference>
<keyword evidence="4 6" id="KW-0067">ATP-binding</keyword>
<comment type="similarity">
    <text evidence="1">Belongs to the ABC transporter superfamily.</text>
</comment>
<dbReference type="PANTHER" id="PTHR43335">
    <property type="entry name" value="ABC TRANSPORTER, ATP-BINDING PROTEIN"/>
    <property type="match status" value="1"/>
</dbReference>
<keyword evidence="3" id="KW-0547">Nucleotide-binding</keyword>
<evidence type="ECO:0000313" key="6">
    <source>
        <dbReference type="EMBL" id="RJT82922.1"/>
    </source>
</evidence>
<dbReference type="SUPFAM" id="SSF52540">
    <property type="entry name" value="P-loop containing nucleoside triphosphate hydrolases"/>
    <property type="match status" value="1"/>
</dbReference>
<dbReference type="AlphaFoldDB" id="A0A3A5M6Z5"/>
<dbReference type="OrthoDB" id="9804819at2"/>
<comment type="caution">
    <text evidence="6">The sequence shown here is derived from an EMBL/GenBank/DDBJ whole genome shotgun (WGS) entry which is preliminary data.</text>
</comment>
<dbReference type="EMBL" id="QZVT01000001">
    <property type="protein sequence ID" value="RJT82922.1"/>
    <property type="molecule type" value="Genomic_DNA"/>
</dbReference>
<dbReference type="InterPro" id="IPR003439">
    <property type="entry name" value="ABC_transporter-like_ATP-bd"/>
</dbReference>
<feature type="domain" description="ABC transporter" evidence="5">
    <location>
        <begin position="6"/>
        <end position="235"/>
    </location>
</feature>
<evidence type="ECO:0000256" key="1">
    <source>
        <dbReference type="ARBA" id="ARBA00005417"/>
    </source>
</evidence>
<proteinExistence type="inferred from homology"/>
<name>A0A3A5M6Z5_9MICC</name>